<dbReference type="Pfam" id="PF15655">
    <property type="entry name" value="Imm-NTF2"/>
    <property type="match status" value="1"/>
</dbReference>
<comment type="caution">
    <text evidence="3">The sequence shown here is derived from an EMBL/GenBank/DDBJ whole genome shotgun (WGS) entry which is preliminary data.</text>
</comment>
<keyword evidence="5" id="KW-1185">Reference proteome</keyword>
<dbReference type="InterPro" id="IPR028049">
    <property type="entry name" value="Imm-NTF2"/>
</dbReference>
<dbReference type="AlphaFoldDB" id="A0A9W4TSJ9"/>
<evidence type="ECO:0000313" key="2">
    <source>
        <dbReference type="EMBL" id="CAI3950720.1"/>
    </source>
</evidence>
<name>A0A9W4TSJ9_9PROT</name>
<dbReference type="EMBL" id="CAMXCM010000006">
    <property type="protein sequence ID" value="CAI3952291.1"/>
    <property type="molecule type" value="Genomic_DNA"/>
</dbReference>
<feature type="domain" description="NTF2 fold immunity protein" evidence="1">
    <location>
        <begin position="61"/>
        <end position="154"/>
    </location>
</feature>
<dbReference type="RefSeq" id="WP_271790115.1">
    <property type="nucleotide sequence ID" value="NZ_CAMXCM010000006.1"/>
</dbReference>
<dbReference type="Proteomes" id="UP001154259">
    <property type="component" value="Unassembled WGS sequence"/>
</dbReference>
<evidence type="ECO:0000313" key="5">
    <source>
        <dbReference type="Proteomes" id="UP001154259"/>
    </source>
</evidence>
<organism evidence="3 4">
    <name type="scientific">Commensalibacter communis</name>
    <dbReference type="NCBI Taxonomy" id="2972786"/>
    <lineage>
        <taxon>Bacteria</taxon>
        <taxon>Pseudomonadati</taxon>
        <taxon>Pseudomonadota</taxon>
        <taxon>Alphaproteobacteria</taxon>
        <taxon>Acetobacterales</taxon>
        <taxon>Acetobacteraceae</taxon>
    </lineage>
</organism>
<proteinExistence type="predicted"/>
<dbReference type="EMBL" id="CAMXCS010000004">
    <property type="protein sequence ID" value="CAI3950720.1"/>
    <property type="molecule type" value="Genomic_DNA"/>
</dbReference>
<sequence length="158" mass="18756">MNEDTSLQDQILSMVINFASQWNVIENDIRNQMDAEEAIIIKKNDGVYDHYAPRTNWFSQLNERISPLIDHFCTEKPRIYGGKTQRSFGFPSKFNGIETAEKTALEIKSKSRIEVYFKTTMTFDDEYLFIVLKKAGKWKIDSYKNRRYHKEKWNNQIL</sequence>
<dbReference type="Proteomes" id="UP001154255">
    <property type="component" value="Unassembled WGS sequence"/>
</dbReference>
<reference evidence="3" key="1">
    <citation type="submission" date="2022-10" db="EMBL/GenBank/DDBJ databases">
        <authorList>
            <person name="Botero Cardona J."/>
        </authorList>
    </citation>
    <scope>NUCLEOTIDE SEQUENCE</scope>
    <source>
        <strain evidence="3">LMG 31819</strain>
        <strain evidence="2">R-53529</strain>
    </source>
</reference>
<gene>
    <name evidence="2" type="ORF">R53529_LOCUS1684</name>
    <name evidence="3" type="ORF">R53530_LOCUS1902</name>
</gene>
<evidence type="ECO:0000313" key="4">
    <source>
        <dbReference type="Proteomes" id="UP001154255"/>
    </source>
</evidence>
<evidence type="ECO:0000313" key="3">
    <source>
        <dbReference type="EMBL" id="CAI3952291.1"/>
    </source>
</evidence>
<evidence type="ECO:0000259" key="1">
    <source>
        <dbReference type="Pfam" id="PF15655"/>
    </source>
</evidence>
<accession>A0A9W4TSJ9</accession>
<protein>
    <recommendedName>
        <fullName evidence="1">NTF2 fold immunity protein domain-containing protein</fullName>
    </recommendedName>
</protein>